<sequence length="221" mass="25074">MFSIGHQIEHQLFEVFTIGGTANNARWRRLQSPNLKIEPRSAVVVDSVVYFLHDGIYSGLFSAPVEPDCIASFDLETEEWGRDVQGPISSSLVLEDEEDMYQYLSMWRRLTLAELKGTLVLAYYLRCQADLWFLTDFESGLWVKEYSIQTDSITKELPVEHSVKPLVVLGDGRLVVHVVPTGLLIIYDPRTNNFDKMGDRYIDAVAMYTGSVLSLPYGDIV</sequence>
<name>A0AAV5DPG5_ELECO</name>
<keyword evidence="2" id="KW-1185">Reference proteome</keyword>
<evidence type="ECO:0000313" key="2">
    <source>
        <dbReference type="Proteomes" id="UP001054889"/>
    </source>
</evidence>
<dbReference type="PANTHER" id="PTHR31111">
    <property type="entry name" value="BNAA05G37150D PROTEIN-RELATED"/>
    <property type="match status" value="1"/>
</dbReference>
<organism evidence="1 2">
    <name type="scientific">Eleusine coracana subsp. coracana</name>
    <dbReference type="NCBI Taxonomy" id="191504"/>
    <lineage>
        <taxon>Eukaryota</taxon>
        <taxon>Viridiplantae</taxon>
        <taxon>Streptophyta</taxon>
        <taxon>Embryophyta</taxon>
        <taxon>Tracheophyta</taxon>
        <taxon>Spermatophyta</taxon>
        <taxon>Magnoliopsida</taxon>
        <taxon>Liliopsida</taxon>
        <taxon>Poales</taxon>
        <taxon>Poaceae</taxon>
        <taxon>PACMAD clade</taxon>
        <taxon>Chloridoideae</taxon>
        <taxon>Cynodonteae</taxon>
        <taxon>Eleusininae</taxon>
        <taxon>Eleusine</taxon>
    </lineage>
</organism>
<evidence type="ECO:0000313" key="1">
    <source>
        <dbReference type="EMBL" id="GJN12202.1"/>
    </source>
</evidence>
<dbReference type="Proteomes" id="UP001054889">
    <property type="component" value="Unassembled WGS sequence"/>
</dbReference>
<dbReference type="EMBL" id="BQKI01000022">
    <property type="protein sequence ID" value="GJN12202.1"/>
    <property type="molecule type" value="Genomic_DNA"/>
</dbReference>
<dbReference type="AlphaFoldDB" id="A0AAV5DPG5"/>
<comment type="caution">
    <text evidence="1">The sequence shown here is derived from an EMBL/GenBank/DDBJ whole genome shotgun (WGS) entry which is preliminary data.</text>
</comment>
<gene>
    <name evidence="1" type="primary">ga30459</name>
    <name evidence="1" type="ORF">PR202_ga30459</name>
</gene>
<evidence type="ECO:0008006" key="3">
    <source>
        <dbReference type="Google" id="ProtNLM"/>
    </source>
</evidence>
<protein>
    <recommendedName>
        <fullName evidence="3">F-box associated domain-containing protein</fullName>
    </recommendedName>
</protein>
<reference evidence="1" key="1">
    <citation type="journal article" date="2018" name="DNA Res.">
        <title>Multiple hybrid de novo genome assembly of finger millet, an orphan allotetraploid crop.</title>
        <authorList>
            <person name="Hatakeyama M."/>
            <person name="Aluri S."/>
            <person name="Balachadran M.T."/>
            <person name="Sivarajan S.R."/>
            <person name="Patrignani A."/>
            <person name="Gruter S."/>
            <person name="Poveda L."/>
            <person name="Shimizu-Inatsugi R."/>
            <person name="Baeten J."/>
            <person name="Francoijs K.J."/>
            <person name="Nataraja K.N."/>
            <person name="Reddy Y.A.N."/>
            <person name="Phadnis S."/>
            <person name="Ravikumar R.L."/>
            <person name="Schlapbach R."/>
            <person name="Sreeman S.M."/>
            <person name="Shimizu K.K."/>
        </authorList>
    </citation>
    <scope>NUCLEOTIDE SEQUENCE</scope>
</reference>
<proteinExistence type="predicted"/>
<accession>A0AAV5DPG5</accession>
<reference evidence="1" key="2">
    <citation type="submission" date="2021-12" db="EMBL/GenBank/DDBJ databases">
        <title>Resequencing data analysis of finger millet.</title>
        <authorList>
            <person name="Hatakeyama M."/>
            <person name="Aluri S."/>
            <person name="Balachadran M.T."/>
            <person name="Sivarajan S.R."/>
            <person name="Poveda L."/>
            <person name="Shimizu-Inatsugi R."/>
            <person name="Schlapbach R."/>
            <person name="Sreeman S.M."/>
            <person name="Shimizu K.K."/>
        </authorList>
    </citation>
    <scope>NUCLEOTIDE SEQUENCE</scope>
</reference>
<dbReference type="PANTHER" id="PTHR31111:SF133">
    <property type="entry name" value="OS07G0196600 PROTEIN"/>
    <property type="match status" value="1"/>
</dbReference>